<dbReference type="EMBL" id="HG691098">
    <property type="protein sequence ID" value="CDI75712.1"/>
    <property type="molecule type" value="Genomic_DNA"/>
</dbReference>
<reference evidence="2" key="1">
    <citation type="submission" date="2013-10" db="EMBL/GenBank/DDBJ databases">
        <title>Genomic analysis of the causative agents of coccidiosis in chickens.</title>
        <authorList>
            <person name="Reid A.J."/>
            <person name="Blake D."/>
            <person name="Billington K."/>
            <person name="Browne H."/>
            <person name="Dunn M."/>
            <person name="Hung S."/>
            <person name="Kawahara F."/>
            <person name="Miranda-Saavedra D."/>
            <person name="Mourier T."/>
            <person name="Nagra H."/>
            <person name="Otto T.D."/>
            <person name="Rawlings N."/>
            <person name="Sanchez A."/>
            <person name="Sanders M."/>
            <person name="Subramaniam C."/>
            <person name="Tay Y."/>
            <person name="Dear P."/>
            <person name="Doerig C."/>
            <person name="Gruber A."/>
            <person name="Parkinson J."/>
            <person name="Shirley M."/>
            <person name="Wan K.L."/>
            <person name="Berriman M."/>
            <person name="Tomley F."/>
            <person name="Pain A."/>
        </authorList>
    </citation>
    <scope>NUCLEOTIDE SEQUENCE [LARGE SCALE GENOMIC DNA]</scope>
    <source>
        <strain evidence="2">Houghton</strain>
    </source>
</reference>
<protein>
    <submittedName>
        <fullName evidence="2">Uncharacterized protein</fullName>
    </submittedName>
</protein>
<accession>U6G883</accession>
<dbReference type="Proteomes" id="UP000018201">
    <property type="component" value="Unassembled WGS sequence"/>
</dbReference>
<evidence type="ECO:0000313" key="2">
    <source>
        <dbReference type="EMBL" id="CDI75712.1"/>
    </source>
</evidence>
<dbReference type="VEuPathDB" id="ToxoDB:EPH_0013350"/>
<feature type="region of interest" description="Disordered" evidence="1">
    <location>
        <begin position="1"/>
        <end position="25"/>
    </location>
</feature>
<sequence length="339" mass="38454">MDSLLSRRQSHSAWLDGSSRGGDRTRSHVLNATELHTTCKASKKLGSTGRLSSVGSTVEINNQETTKCMNSTMGRCPLAASKTQSTPYPRRIWNKLPAWRLEYEALTPIQQQVMEYVASISEHESAAAKIRLKKTWGAFNISDQDFSQIELYLTQKVPLTIRIDIQELFPHLLHDPFYRYGVLNMVCHPFSDSRVSYFGSAYLLLKDSLRVGTLDHMWHIVETLSAHEITRIHAVATGRRAKATVSPDSKYSEIQIHGMIDVRRDVAAIVVQRKDLENYTKGSLIEDLSKKYLLPILTCEELDENLGDRRWSTVVNQRANNLLQKTMAMHDATFSTASW</sequence>
<proteinExistence type="predicted"/>
<reference evidence="2" key="2">
    <citation type="submission" date="2013-10" db="EMBL/GenBank/DDBJ databases">
        <authorList>
            <person name="Aslett M."/>
        </authorList>
    </citation>
    <scope>NUCLEOTIDE SEQUENCE [LARGE SCALE GENOMIC DNA]</scope>
    <source>
        <strain evidence="2">Houghton</strain>
    </source>
</reference>
<dbReference type="OrthoDB" id="420861at2759"/>
<dbReference type="AlphaFoldDB" id="U6G883"/>
<gene>
    <name evidence="2" type="ORF">EPH_0013350</name>
</gene>
<name>U6G883_9EIME</name>
<keyword evidence="3" id="KW-1185">Reference proteome</keyword>
<organism evidence="2 3">
    <name type="scientific">Eimeria praecox</name>
    <dbReference type="NCBI Taxonomy" id="51316"/>
    <lineage>
        <taxon>Eukaryota</taxon>
        <taxon>Sar</taxon>
        <taxon>Alveolata</taxon>
        <taxon>Apicomplexa</taxon>
        <taxon>Conoidasida</taxon>
        <taxon>Coccidia</taxon>
        <taxon>Eucoccidiorida</taxon>
        <taxon>Eimeriorina</taxon>
        <taxon>Eimeriidae</taxon>
        <taxon>Eimeria</taxon>
    </lineage>
</organism>
<evidence type="ECO:0000256" key="1">
    <source>
        <dbReference type="SAM" id="MobiDB-lite"/>
    </source>
</evidence>
<evidence type="ECO:0000313" key="3">
    <source>
        <dbReference type="Proteomes" id="UP000018201"/>
    </source>
</evidence>